<accession>A0A3M3RY37</accession>
<feature type="domain" description="DUF4124" evidence="2">
    <location>
        <begin position="81"/>
        <end position="124"/>
    </location>
</feature>
<dbReference type="Proteomes" id="UP000278062">
    <property type="component" value="Unassembled WGS sequence"/>
</dbReference>
<evidence type="ECO:0000259" key="2">
    <source>
        <dbReference type="Pfam" id="PF13511"/>
    </source>
</evidence>
<name>A0A3M3RY37_9PSED</name>
<feature type="compositionally biased region" description="Polar residues" evidence="1">
    <location>
        <begin position="176"/>
        <end position="200"/>
    </location>
</feature>
<proteinExistence type="predicted"/>
<evidence type="ECO:0000256" key="1">
    <source>
        <dbReference type="SAM" id="MobiDB-lite"/>
    </source>
</evidence>
<evidence type="ECO:0000313" key="4">
    <source>
        <dbReference type="Proteomes" id="UP000278062"/>
    </source>
</evidence>
<feature type="region of interest" description="Disordered" evidence="1">
    <location>
        <begin position="165"/>
        <end position="209"/>
    </location>
</feature>
<comment type="caution">
    <text evidence="3">The sequence shown here is derived from an EMBL/GenBank/DDBJ whole genome shotgun (WGS) entry which is preliminary data.</text>
</comment>
<organism evidence="3 4">
    <name type="scientific">Pseudomonas syringae pv. apii</name>
    <dbReference type="NCBI Taxonomy" id="81036"/>
    <lineage>
        <taxon>Bacteria</taxon>
        <taxon>Pseudomonadati</taxon>
        <taxon>Pseudomonadota</taxon>
        <taxon>Gammaproteobacteria</taxon>
        <taxon>Pseudomonadales</taxon>
        <taxon>Pseudomonadaceae</taxon>
        <taxon>Pseudomonas</taxon>
    </lineage>
</organism>
<dbReference type="Pfam" id="PF13511">
    <property type="entry name" value="DUF4124"/>
    <property type="match status" value="1"/>
</dbReference>
<evidence type="ECO:0000313" key="3">
    <source>
        <dbReference type="EMBL" id="RMO01363.1"/>
    </source>
</evidence>
<reference evidence="3 4" key="1">
    <citation type="submission" date="2018-08" db="EMBL/GenBank/DDBJ databases">
        <title>Recombination of ecologically and evolutionarily significant loci maintains genetic cohesion in the Pseudomonas syringae species complex.</title>
        <authorList>
            <person name="Dillon M."/>
            <person name="Thakur S."/>
            <person name="Almeida R.N.D."/>
            <person name="Weir B.S."/>
            <person name="Guttman D.S."/>
        </authorList>
    </citation>
    <scope>NUCLEOTIDE SEQUENCE [LARGE SCALE GENOMIC DNA]</scope>
    <source>
        <strain evidence="3 4">1089_5</strain>
    </source>
</reference>
<dbReference type="InterPro" id="IPR025392">
    <property type="entry name" value="DUF4124"/>
</dbReference>
<sequence length="209" mass="23645">MIFALIALVLVVAAWRCAGHVHLHCRIQNLIFREPTRAAVRYVGRMVPRREMIWRHLQATGSLAPYRERTMKRLSMTLAVAALLSANTAHSEIFKCTSAQGKVSYASIPCEGDAQSTPQRQGPPNMRRDDEPLDYVHKTNLKATEYLKVSGRTHVTVYETERYKAFQRNRPPPPSVRSQCQSPLYNSQCFDPSGGMSSKKQAAWQDTAR</sequence>
<gene>
    <name evidence="3" type="ORF">ALQ49_04894</name>
</gene>
<dbReference type="AlphaFoldDB" id="A0A3M3RY37"/>
<protein>
    <recommendedName>
        <fullName evidence="2">DUF4124 domain-containing protein</fullName>
    </recommendedName>
</protein>
<feature type="region of interest" description="Disordered" evidence="1">
    <location>
        <begin position="109"/>
        <end position="132"/>
    </location>
</feature>
<dbReference type="EMBL" id="RBPL01000025">
    <property type="protein sequence ID" value="RMO01363.1"/>
    <property type="molecule type" value="Genomic_DNA"/>
</dbReference>